<reference evidence="2" key="1">
    <citation type="journal article" date="2019" name="Int. J. Syst. Evol. Microbiol.">
        <title>The Global Catalogue of Microorganisms (GCM) 10K type strain sequencing project: providing services to taxonomists for standard genome sequencing and annotation.</title>
        <authorList>
            <consortium name="The Broad Institute Genomics Platform"/>
            <consortium name="The Broad Institute Genome Sequencing Center for Infectious Disease"/>
            <person name="Wu L."/>
            <person name="Ma J."/>
        </authorList>
    </citation>
    <scope>NUCLEOTIDE SEQUENCE [LARGE SCALE GENOMIC DNA]</scope>
    <source>
        <strain evidence="2">CGMCC 1.12770</strain>
    </source>
</reference>
<evidence type="ECO:0000313" key="2">
    <source>
        <dbReference type="Proteomes" id="UP000652153"/>
    </source>
</evidence>
<comment type="caution">
    <text evidence="1">The sequence shown here is derived from an EMBL/GenBank/DDBJ whole genome shotgun (WGS) entry which is preliminary data.</text>
</comment>
<name>A0ABQ1Z2G5_9BACL</name>
<accession>A0ABQ1Z2G5</accession>
<dbReference type="Proteomes" id="UP000652153">
    <property type="component" value="Unassembled WGS sequence"/>
</dbReference>
<sequence length="45" mass="4931">MLSSRSENEAQDLNAFLDENKGLINEANNILAQSLEGIEGAVILW</sequence>
<organism evidence="1 2">
    <name type="scientific">Paenibacillus silvae</name>
    <dbReference type="NCBI Taxonomy" id="1325358"/>
    <lineage>
        <taxon>Bacteria</taxon>
        <taxon>Bacillati</taxon>
        <taxon>Bacillota</taxon>
        <taxon>Bacilli</taxon>
        <taxon>Bacillales</taxon>
        <taxon>Paenibacillaceae</taxon>
        <taxon>Paenibacillus</taxon>
    </lineage>
</organism>
<gene>
    <name evidence="1" type="ORF">GCM10008014_10470</name>
</gene>
<evidence type="ECO:0000313" key="1">
    <source>
        <dbReference type="EMBL" id="GGH47281.1"/>
    </source>
</evidence>
<keyword evidence="2" id="KW-1185">Reference proteome</keyword>
<proteinExistence type="predicted"/>
<dbReference type="EMBL" id="BMFU01000001">
    <property type="protein sequence ID" value="GGH47281.1"/>
    <property type="molecule type" value="Genomic_DNA"/>
</dbReference>
<protein>
    <submittedName>
        <fullName evidence="1">Uncharacterized protein</fullName>
    </submittedName>
</protein>